<dbReference type="Pfam" id="PF13088">
    <property type="entry name" value="BNR_2"/>
    <property type="match status" value="1"/>
</dbReference>
<dbReference type="SUPFAM" id="SSF50939">
    <property type="entry name" value="Sialidases"/>
    <property type="match status" value="1"/>
</dbReference>
<dbReference type="EMBL" id="QUAH01000003">
    <property type="protein sequence ID" value="RFT16432.1"/>
    <property type="molecule type" value="Genomic_DNA"/>
</dbReference>
<gene>
    <name evidence="2" type="ORF">OP8BY_1610</name>
</gene>
<proteinExistence type="predicted"/>
<dbReference type="InterPro" id="IPR011040">
    <property type="entry name" value="Sialidase"/>
</dbReference>
<dbReference type="AlphaFoldDB" id="A0A3E2BP50"/>
<feature type="domain" description="Sialidase" evidence="1">
    <location>
        <begin position="33"/>
        <end position="311"/>
    </location>
</feature>
<evidence type="ECO:0000313" key="3">
    <source>
        <dbReference type="Proteomes" id="UP000257323"/>
    </source>
</evidence>
<dbReference type="Gene3D" id="2.120.10.10">
    <property type="match status" value="1"/>
</dbReference>
<organism evidence="2 3">
    <name type="scientific">Candidatus Saccharicenans subterraneus</name>
    <dbReference type="NCBI Taxonomy" id="2508984"/>
    <lineage>
        <taxon>Bacteria</taxon>
        <taxon>Candidatus Aminicenantota</taxon>
        <taxon>Candidatus Aminicenantia</taxon>
        <taxon>Candidatus Aminicenantales</taxon>
        <taxon>Candidatus Saccharicenantaceae</taxon>
        <taxon>Candidatus Saccharicenans</taxon>
    </lineage>
</organism>
<dbReference type="PANTHER" id="PTHR43752:SF2">
    <property type="entry name" value="BNR_ASP-BOX REPEAT FAMILY PROTEIN"/>
    <property type="match status" value="1"/>
</dbReference>
<evidence type="ECO:0000313" key="2">
    <source>
        <dbReference type="EMBL" id="RFT16432.1"/>
    </source>
</evidence>
<accession>A0A3E2BP50</accession>
<dbReference type="InterPro" id="IPR036278">
    <property type="entry name" value="Sialidase_sf"/>
</dbReference>
<sequence length="351" mass="39579">MHPACQPLEVSKKGPFVLMPDGALAAVDDRGFSVSRDGGQTWSPPVFICQGLNPAEPASYYLLCTRNNVLILVYLNFEGRKFSWDNERNEPGDCRLEVWAVRSLDGGRTWVDNQRILEGYNPNFFGLVQLSGGRVVVPLQHLVSDPGRLVVCSFYSDDDGLTWRRSNWIDLGGHGHHDGAFEPTIAELPDGRVLMLIRTGLDRFWQAISEDGKYWRTIQPSRIDASSSPGYLLRLSSGRYALVWNRLNPEGRVFEKTRPTPFHSELPASWHREELSLAFSDDGFNWSRPVVIARQPGGQLSYPYVFEPEPGVLWVIAGFAFKKFWQDPAPLALKLREADFVGSGKIKNSKR</sequence>
<dbReference type="Proteomes" id="UP000257323">
    <property type="component" value="Unassembled WGS sequence"/>
</dbReference>
<dbReference type="PANTHER" id="PTHR43752">
    <property type="entry name" value="BNR/ASP-BOX REPEAT FAMILY PROTEIN"/>
    <property type="match status" value="1"/>
</dbReference>
<protein>
    <submittedName>
        <fullName evidence="2">Putative sialidase</fullName>
    </submittedName>
</protein>
<dbReference type="CDD" id="cd15482">
    <property type="entry name" value="Sialidase_non-viral"/>
    <property type="match status" value="1"/>
</dbReference>
<evidence type="ECO:0000259" key="1">
    <source>
        <dbReference type="Pfam" id="PF13088"/>
    </source>
</evidence>
<name>A0A3E2BP50_9BACT</name>
<comment type="caution">
    <text evidence="2">The sequence shown here is derived from an EMBL/GenBank/DDBJ whole genome shotgun (WGS) entry which is preliminary data.</text>
</comment>
<reference evidence="2 3" key="1">
    <citation type="submission" date="2018-08" db="EMBL/GenBank/DDBJ databases">
        <title>Genome analysis of the thermophilic bacterium of the candidate phylum Aminicenantes from deep subsurface aquifer revealed its physiology and ecological role.</title>
        <authorList>
            <person name="Kadnikov V.V."/>
            <person name="Mardanov A.V."/>
            <person name="Beletsky A.V."/>
            <person name="Karnachuk O.V."/>
            <person name="Ravin N.V."/>
        </authorList>
    </citation>
    <scope>NUCLEOTIDE SEQUENCE [LARGE SCALE GENOMIC DNA]</scope>
    <source>
        <strain evidence="2">BY38</strain>
    </source>
</reference>